<keyword evidence="1" id="KW-0732">Signal</keyword>
<dbReference type="Proteomes" id="UP001189757">
    <property type="component" value="Unassembled WGS sequence"/>
</dbReference>
<evidence type="ECO:0000313" key="3">
    <source>
        <dbReference type="Proteomes" id="UP001189757"/>
    </source>
</evidence>
<protein>
    <recommendedName>
        <fullName evidence="4">Lytic transglycosylase</fullName>
    </recommendedName>
</protein>
<sequence length="266" mass="28873">MNRAIGLLLMAACVSAHAVVVDAVISPTAYVVRDGGQVRLQTLPGKPVLYCGLGAFETWAQRLVGQEFQIGSARQPDGVTHAETLVSVVAGAGWLRPASLDDAGQAAIVERKGGWACAPKAAPFAEFSDRVDPTILAGIALNESSYQGRPWPWTLNVAGRGYYFATRDDAYGAIRRLIEAKRCDFDVGIMQVNWCYHGQRFASPWDALSPASNIRVAETILLENRQRSGSPMKAVAWYHSADPARGGPYFARFLNHLKRLDSANSP</sequence>
<evidence type="ECO:0000256" key="1">
    <source>
        <dbReference type="SAM" id="SignalP"/>
    </source>
</evidence>
<accession>A0ABM9K6S2</accession>
<feature type="signal peptide" evidence="1">
    <location>
        <begin position="1"/>
        <end position="18"/>
    </location>
</feature>
<name>A0ABM9K6S2_9RALS</name>
<organism evidence="2 3">
    <name type="scientific">Ralstonia flaminis</name>
    <dbReference type="NCBI Taxonomy" id="3058597"/>
    <lineage>
        <taxon>Bacteria</taxon>
        <taxon>Pseudomonadati</taxon>
        <taxon>Pseudomonadota</taxon>
        <taxon>Betaproteobacteria</taxon>
        <taxon>Burkholderiales</taxon>
        <taxon>Burkholderiaceae</taxon>
        <taxon>Ralstonia</taxon>
    </lineage>
</organism>
<gene>
    <name evidence="2" type="ORF">LMG18101_03350</name>
</gene>
<feature type="chain" id="PRO_5045630790" description="Lytic transglycosylase" evidence="1">
    <location>
        <begin position="19"/>
        <end position="266"/>
    </location>
</feature>
<evidence type="ECO:0008006" key="4">
    <source>
        <dbReference type="Google" id="ProtNLM"/>
    </source>
</evidence>
<keyword evidence="3" id="KW-1185">Reference proteome</keyword>
<dbReference type="InterPro" id="IPR023346">
    <property type="entry name" value="Lysozyme-like_dom_sf"/>
</dbReference>
<reference evidence="2 3" key="1">
    <citation type="submission" date="2023-07" db="EMBL/GenBank/DDBJ databases">
        <authorList>
            <person name="Peeters C."/>
        </authorList>
    </citation>
    <scope>NUCLEOTIDE SEQUENCE [LARGE SCALE GENOMIC DNA]</scope>
    <source>
        <strain evidence="2 3">LMG 18101</strain>
    </source>
</reference>
<dbReference type="SUPFAM" id="SSF53955">
    <property type="entry name" value="Lysozyme-like"/>
    <property type="match status" value="1"/>
</dbReference>
<dbReference type="EMBL" id="CATZLL010000010">
    <property type="protein sequence ID" value="CAJ0817659.1"/>
    <property type="molecule type" value="Genomic_DNA"/>
</dbReference>
<comment type="caution">
    <text evidence="2">The sequence shown here is derived from an EMBL/GenBank/DDBJ whole genome shotgun (WGS) entry which is preliminary data.</text>
</comment>
<proteinExistence type="predicted"/>
<evidence type="ECO:0000313" key="2">
    <source>
        <dbReference type="EMBL" id="CAJ0817659.1"/>
    </source>
</evidence>